<accession>A0AAJ1R8U5</accession>
<gene>
    <name evidence="1" type="ORF">EVC35_04005</name>
</gene>
<evidence type="ECO:0000313" key="1">
    <source>
        <dbReference type="EMBL" id="MDN6900168.1"/>
    </source>
</evidence>
<comment type="caution">
    <text evidence="1">The sequence shown here is derived from an EMBL/GenBank/DDBJ whole genome shotgun (WGS) entry which is preliminary data.</text>
</comment>
<reference evidence="1" key="1">
    <citation type="submission" date="2019-01" db="EMBL/GenBank/DDBJ databases">
        <title>Oenococcus sicerae UCMA17102.</title>
        <authorList>
            <person name="Cousin F.J."/>
            <person name="Le Guellec R."/>
            <person name="Cretenet M."/>
        </authorList>
    </citation>
    <scope>NUCLEOTIDE SEQUENCE</scope>
    <source>
        <strain evidence="1">UCMA17102</strain>
    </source>
</reference>
<protein>
    <submittedName>
        <fullName evidence="1">Uncharacterized protein</fullName>
    </submittedName>
</protein>
<organism evidence="1 2">
    <name type="scientific">Oenococcus sicerae</name>
    <dbReference type="NCBI Taxonomy" id="2203724"/>
    <lineage>
        <taxon>Bacteria</taxon>
        <taxon>Bacillati</taxon>
        <taxon>Bacillota</taxon>
        <taxon>Bacilli</taxon>
        <taxon>Lactobacillales</taxon>
        <taxon>Lactobacillaceae</taxon>
        <taxon>Oenococcus</taxon>
    </lineage>
</organism>
<name>A0AAJ1R8U5_9LACO</name>
<dbReference type="EMBL" id="SDWY01000002">
    <property type="protein sequence ID" value="MDN6900168.1"/>
    <property type="molecule type" value="Genomic_DNA"/>
</dbReference>
<evidence type="ECO:0000313" key="2">
    <source>
        <dbReference type="Proteomes" id="UP001167919"/>
    </source>
</evidence>
<dbReference type="AlphaFoldDB" id="A0AAJ1R8U5"/>
<dbReference type="RefSeq" id="WP_301711070.1">
    <property type="nucleotide sequence ID" value="NZ_SDWY01000002.1"/>
</dbReference>
<dbReference type="Proteomes" id="UP001167919">
    <property type="component" value="Unassembled WGS sequence"/>
</dbReference>
<sequence length="127" mass="14617">MGKAIKKIIKQEKLLAEIAHEDLDLSTKAGQDYLRAVIYQQDQIIGDLIKELVKLDRQFDPVGRYIFDLSLNQSQASEVIMTLSSKQYLEKTPEERTEWLKNWFKKNNVGPDSLADGFQRAISKEMA</sequence>
<proteinExistence type="predicted"/>